<dbReference type="PANTHER" id="PTHR19446">
    <property type="entry name" value="REVERSE TRANSCRIPTASES"/>
    <property type="match status" value="1"/>
</dbReference>
<dbReference type="OrthoDB" id="5598377at2759"/>
<dbReference type="RefSeq" id="XP_018283329.1">
    <property type="nucleotide sequence ID" value="XM_018443782.1"/>
</dbReference>
<organism evidence="1 2">
    <name type="scientific">Phycomyces blakesleeanus (strain ATCC 8743b / DSM 1359 / FGSC 10004 / NBRC 33097 / NRRL 1555)</name>
    <dbReference type="NCBI Taxonomy" id="763407"/>
    <lineage>
        <taxon>Eukaryota</taxon>
        <taxon>Fungi</taxon>
        <taxon>Fungi incertae sedis</taxon>
        <taxon>Mucoromycota</taxon>
        <taxon>Mucoromycotina</taxon>
        <taxon>Mucoromycetes</taxon>
        <taxon>Mucorales</taxon>
        <taxon>Phycomycetaceae</taxon>
        <taxon>Phycomyces</taxon>
    </lineage>
</organism>
<gene>
    <name evidence="1" type="ORF">PHYBLDRAFT_92117</name>
</gene>
<evidence type="ECO:0000313" key="1">
    <source>
        <dbReference type="EMBL" id="OAD65289.1"/>
    </source>
</evidence>
<dbReference type="Proteomes" id="UP000077315">
    <property type="component" value="Unassembled WGS sequence"/>
</dbReference>
<name>A0A167J6L0_PHYB8</name>
<feature type="non-terminal residue" evidence="1">
    <location>
        <position position="101"/>
    </location>
</feature>
<dbReference type="AlphaFoldDB" id="A0A167J6L0"/>
<feature type="non-terminal residue" evidence="1">
    <location>
        <position position="1"/>
    </location>
</feature>
<dbReference type="VEuPathDB" id="FungiDB:PHYBLDRAFT_92117"/>
<evidence type="ECO:0008006" key="3">
    <source>
        <dbReference type="Google" id="ProtNLM"/>
    </source>
</evidence>
<evidence type="ECO:0000313" key="2">
    <source>
        <dbReference type="Proteomes" id="UP000077315"/>
    </source>
</evidence>
<protein>
    <recommendedName>
        <fullName evidence="3">Reverse transcriptase domain-containing protein</fullName>
    </recommendedName>
</protein>
<dbReference type="InParanoid" id="A0A167J6L0"/>
<proteinExistence type="predicted"/>
<reference evidence="2" key="1">
    <citation type="submission" date="2015-06" db="EMBL/GenBank/DDBJ databases">
        <title>Expansion of signal transduction pathways in fungi by whole-genome duplication.</title>
        <authorList>
            <consortium name="DOE Joint Genome Institute"/>
            <person name="Corrochano L.M."/>
            <person name="Kuo A."/>
            <person name="Marcet-Houben M."/>
            <person name="Polaino S."/>
            <person name="Salamov A."/>
            <person name="Villalobos J.M."/>
            <person name="Alvarez M.I."/>
            <person name="Avalos J."/>
            <person name="Benito E.P."/>
            <person name="Benoit I."/>
            <person name="Burger G."/>
            <person name="Camino L.P."/>
            <person name="Canovas D."/>
            <person name="Cerda-Olmedo E."/>
            <person name="Cheng J.-F."/>
            <person name="Dominguez A."/>
            <person name="Elias M."/>
            <person name="Eslava A.P."/>
            <person name="Glaser F."/>
            <person name="Grimwood J."/>
            <person name="Gutierrez G."/>
            <person name="Heitman J."/>
            <person name="Henrissat B."/>
            <person name="Iturriaga E.A."/>
            <person name="Lang B.F."/>
            <person name="Lavin J.L."/>
            <person name="Lee S."/>
            <person name="Li W."/>
            <person name="Lindquist E."/>
            <person name="Lopez-Garcia S."/>
            <person name="Luque E.M."/>
            <person name="Marcos A.T."/>
            <person name="Martin J."/>
            <person name="McCluskey K."/>
            <person name="Medina H.R."/>
            <person name="Miralles-Duran A."/>
            <person name="Miyazaki A."/>
            <person name="Munoz-Torres E."/>
            <person name="Oguiza J.A."/>
            <person name="Ohm R."/>
            <person name="Olmedo M."/>
            <person name="Orejas M."/>
            <person name="Ortiz-Castellanos L."/>
            <person name="Pisabarro A.G."/>
            <person name="Rodriguez-Romero J."/>
            <person name="Ruiz-Herrera J."/>
            <person name="Ruiz-Vazquez R."/>
            <person name="Sanz C."/>
            <person name="Schackwitz W."/>
            <person name="Schmutz J."/>
            <person name="Shahriari M."/>
            <person name="Shelest E."/>
            <person name="Silva-Franco F."/>
            <person name="Soanes D."/>
            <person name="Syed K."/>
            <person name="Tagua V.G."/>
            <person name="Talbot N.J."/>
            <person name="Thon M."/>
            <person name="De vries R.P."/>
            <person name="Wiebenga A."/>
            <person name="Yadav J.S."/>
            <person name="Braun E.L."/>
            <person name="Baker S."/>
            <person name="Garre V."/>
            <person name="Horwitz B."/>
            <person name="Torres-Martinez S."/>
            <person name="Idnurm A."/>
            <person name="Herrera-Estrella A."/>
            <person name="Gabaldon T."/>
            <person name="Grigoriev I.V."/>
        </authorList>
    </citation>
    <scope>NUCLEOTIDE SEQUENCE [LARGE SCALE GENOMIC DNA]</scope>
    <source>
        <strain evidence="2">NRRL 1555(-)</strain>
    </source>
</reference>
<keyword evidence="2" id="KW-1185">Reference proteome</keyword>
<dbReference type="GeneID" id="29004687"/>
<accession>A0A167J6L0</accession>
<dbReference type="EMBL" id="KV441029">
    <property type="protein sequence ID" value="OAD65289.1"/>
    <property type="molecule type" value="Genomic_DNA"/>
</dbReference>
<sequence>SPGPDGIPYEILQLLIDHPMYTNLTYVIYNNTLHLGIFPTSWQLTCVILLPKKRDLPSLKNWRPIALINAGAKVFTHLVNNCMIPAASSLASAYQTGFIHG</sequence>